<feature type="non-terminal residue" evidence="4">
    <location>
        <position position="1"/>
    </location>
</feature>
<dbReference type="InterPro" id="IPR003609">
    <property type="entry name" value="Pan_app"/>
</dbReference>
<proteinExistence type="predicted"/>
<name>A0AAV5VW31_9BILA</name>
<dbReference type="PROSITE" id="PS50948">
    <property type="entry name" value="PAN"/>
    <property type="match status" value="1"/>
</dbReference>
<sequence length="177" mass="18671">LLLLLCAAHMNIAIGSACFTQSEPMSTERPVRKEIDPCATIADCGKACTEDVAGRDMCDAYAYMGTKCVLLGKILAEGQLMLRSTGCECLFQRTVRSKQKCSATETPTASATTESTTESATSETTEFTPIETTTSASATTVTPKCGKVWVEMPPGCAAPTCTEPTVTETRVTCADGT</sequence>
<organism evidence="4 5">
    <name type="scientific">Pristionchus fissidentatus</name>
    <dbReference type="NCBI Taxonomy" id="1538716"/>
    <lineage>
        <taxon>Eukaryota</taxon>
        <taxon>Metazoa</taxon>
        <taxon>Ecdysozoa</taxon>
        <taxon>Nematoda</taxon>
        <taxon>Chromadorea</taxon>
        <taxon>Rhabditida</taxon>
        <taxon>Rhabditina</taxon>
        <taxon>Diplogasteromorpha</taxon>
        <taxon>Diplogasteroidea</taxon>
        <taxon>Neodiplogasteridae</taxon>
        <taxon>Pristionchus</taxon>
    </lineage>
</organism>
<accession>A0AAV5VW31</accession>
<dbReference type="EMBL" id="BTSY01000004">
    <property type="protein sequence ID" value="GMT22152.1"/>
    <property type="molecule type" value="Genomic_DNA"/>
</dbReference>
<evidence type="ECO:0000256" key="1">
    <source>
        <dbReference type="SAM" id="MobiDB-lite"/>
    </source>
</evidence>
<keyword evidence="5" id="KW-1185">Reference proteome</keyword>
<reference evidence="4" key="1">
    <citation type="submission" date="2023-10" db="EMBL/GenBank/DDBJ databases">
        <title>Genome assembly of Pristionchus species.</title>
        <authorList>
            <person name="Yoshida K."/>
            <person name="Sommer R.J."/>
        </authorList>
    </citation>
    <scope>NUCLEOTIDE SEQUENCE</scope>
    <source>
        <strain evidence="4">RS5133</strain>
    </source>
</reference>
<evidence type="ECO:0000259" key="3">
    <source>
        <dbReference type="PROSITE" id="PS50948"/>
    </source>
</evidence>
<evidence type="ECO:0000313" key="5">
    <source>
        <dbReference type="Proteomes" id="UP001432322"/>
    </source>
</evidence>
<evidence type="ECO:0000313" key="4">
    <source>
        <dbReference type="EMBL" id="GMT22152.1"/>
    </source>
</evidence>
<feature type="domain" description="Apple" evidence="3">
    <location>
        <begin position="18"/>
        <end position="95"/>
    </location>
</feature>
<evidence type="ECO:0000256" key="2">
    <source>
        <dbReference type="SAM" id="SignalP"/>
    </source>
</evidence>
<feature type="region of interest" description="Disordered" evidence="1">
    <location>
        <begin position="102"/>
        <end position="135"/>
    </location>
</feature>
<keyword evidence="2" id="KW-0732">Signal</keyword>
<dbReference type="AlphaFoldDB" id="A0AAV5VW31"/>
<feature type="non-terminal residue" evidence="4">
    <location>
        <position position="177"/>
    </location>
</feature>
<comment type="caution">
    <text evidence="4">The sequence shown here is derived from an EMBL/GenBank/DDBJ whole genome shotgun (WGS) entry which is preliminary data.</text>
</comment>
<dbReference type="Proteomes" id="UP001432322">
    <property type="component" value="Unassembled WGS sequence"/>
</dbReference>
<gene>
    <name evidence="4" type="ORF">PFISCL1PPCAC_13449</name>
</gene>
<feature type="chain" id="PRO_5043327517" description="Apple domain-containing protein" evidence="2">
    <location>
        <begin position="18"/>
        <end position="177"/>
    </location>
</feature>
<protein>
    <recommendedName>
        <fullName evidence="3">Apple domain-containing protein</fullName>
    </recommendedName>
</protein>
<feature type="signal peptide" evidence="2">
    <location>
        <begin position="1"/>
        <end position="17"/>
    </location>
</feature>